<dbReference type="InterPro" id="IPR033649">
    <property type="entry name" value="MtLigD_Pol-like"/>
</dbReference>
<dbReference type="Pfam" id="PF13298">
    <property type="entry name" value="LigD_N"/>
    <property type="match status" value="1"/>
</dbReference>
<gene>
    <name evidence="4" type="ORF">F0L68_00675</name>
</gene>
<reference evidence="4 5" key="2">
    <citation type="submission" date="2019-09" db="EMBL/GenBank/DDBJ databases">
        <authorList>
            <person name="Jin C."/>
        </authorList>
    </citation>
    <scope>NUCLEOTIDE SEQUENCE [LARGE SCALE GENOMIC DNA]</scope>
    <source>
        <strain evidence="4 5">AN110305</strain>
    </source>
</reference>
<dbReference type="PANTHER" id="PTHR42705:SF2">
    <property type="entry name" value="BIFUNCTIONAL NON-HOMOLOGOUS END JOINING PROTEIN LIGD"/>
    <property type="match status" value="1"/>
</dbReference>
<reference evidence="4 5" key="1">
    <citation type="submission" date="2019-09" db="EMBL/GenBank/DDBJ databases">
        <title>Goodfellowia gen. nov., a new genus of the Pseudonocardineae related to Actinoalloteichus, containing Goodfellowia coeruleoviolacea gen. nov., comb. nov. gen. nov., comb. nov.</title>
        <authorList>
            <person name="Labeda D."/>
        </authorList>
    </citation>
    <scope>NUCLEOTIDE SEQUENCE [LARGE SCALE GENOMIC DNA]</scope>
    <source>
        <strain evidence="4 5">AN110305</strain>
    </source>
</reference>
<evidence type="ECO:0000259" key="2">
    <source>
        <dbReference type="Pfam" id="PF13298"/>
    </source>
</evidence>
<feature type="region of interest" description="Disordered" evidence="1">
    <location>
        <begin position="1"/>
        <end position="44"/>
    </location>
</feature>
<evidence type="ECO:0000259" key="3">
    <source>
        <dbReference type="Pfam" id="PF21686"/>
    </source>
</evidence>
<organism evidence="4 5">
    <name type="scientific">Solihabitans fulvus</name>
    <dbReference type="NCBI Taxonomy" id="1892852"/>
    <lineage>
        <taxon>Bacteria</taxon>
        <taxon>Bacillati</taxon>
        <taxon>Actinomycetota</taxon>
        <taxon>Actinomycetes</taxon>
        <taxon>Pseudonocardiales</taxon>
        <taxon>Pseudonocardiaceae</taxon>
        <taxon>Solihabitans</taxon>
    </lineage>
</organism>
<protein>
    <submittedName>
        <fullName evidence="4">Uncharacterized protein</fullName>
    </submittedName>
</protein>
<sequence length="473" mass="52536">MDVRWPTGGEHGRMADLTEYRDRRDADRTPEPVPAEGPLPTGNDDTFVVQEHHARRLHYDVRLERDGVLVSWAVPKGLVMEPGTVRLAVHTEDHPMDYAAFEGEIPKGEYGGGTVTIWDRGSYETRKWSRDEIDVVLHGDRVDGRYVFFRRSRGGEGRDWMVRRSGTAVPESGPVSVRVDGRRLRVTNLDKVLYPADGFSKAEVIDYYTRIAPVLLPHLAGRPVTFRRYPDGVDGGSFFEKDVSRHAPDWVRTMRLPTPGSGKGSETADFAMIDDLPSLVWAANLAAIELHVPQWTVGPRGGRRAPDLVVFDLDPGEPAGLVHCCRVAELIREVLAEDGLTGYPKTSGAKGLQLYVPVAVADAERTSRYARAVAQRLAREHPDHVLAVMAKARRAGKVLIDWSQNNPAKTTVAPYSLRARDHPTVSTPVTWQEVESCRRPADLVCTAPDVLDRVNRDGDLLAGLHDNPGRLPR</sequence>
<dbReference type="Pfam" id="PF21686">
    <property type="entry name" value="LigD_Prim-Pol"/>
    <property type="match status" value="1"/>
</dbReference>
<dbReference type="Gene3D" id="3.90.920.10">
    <property type="entry name" value="DNA primase, PRIM domain"/>
    <property type="match status" value="1"/>
</dbReference>
<dbReference type="AlphaFoldDB" id="A0A5B2XW58"/>
<dbReference type="Proteomes" id="UP000323454">
    <property type="component" value="Unassembled WGS sequence"/>
</dbReference>
<proteinExistence type="predicted"/>
<dbReference type="OrthoDB" id="9802472at2"/>
<dbReference type="EMBL" id="VUOB01000001">
    <property type="protein sequence ID" value="KAA2267079.1"/>
    <property type="molecule type" value="Genomic_DNA"/>
</dbReference>
<evidence type="ECO:0000313" key="4">
    <source>
        <dbReference type="EMBL" id="KAA2267079.1"/>
    </source>
</evidence>
<feature type="compositionally biased region" description="Basic and acidic residues" evidence="1">
    <location>
        <begin position="10"/>
        <end position="30"/>
    </location>
</feature>
<dbReference type="InterPro" id="IPR014144">
    <property type="entry name" value="LigD_PE_domain"/>
</dbReference>
<feature type="domain" description="DNA ligase D 3'-phosphoesterase" evidence="2">
    <location>
        <begin position="50"/>
        <end position="150"/>
    </location>
</feature>
<dbReference type="CDD" id="cd04863">
    <property type="entry name" value="MtLigD_Pol_like"/>
    <property type="match status" value="1"/>
</dbReference>
<dbReference type="NCBIfam" id="TIGR02778">
    <property type="entry name" value="ligD_pol"/>
    <property type="match status" value="1"/>
</dbReference>
<accession>A0A5B2XW58</accession>
<dbReference type="InterPro" id="IPR052171">
    <property type="entry name" value="NHEJ_LigD"/>
</dbReference>
<dbReference type="InterPro" id="IPR014145">
    <property type="entry name" value="LigD_pol_dom"/>
</dbReference>
<feature type="domain" description="DNA ligase D polymerase" evidence="3">
    <location>
        <begin position="201"/>
        <end position="460"/>
    </location>
</feature>
<evidence type="ECO:0000256" key="1">
    <source>
        <dbReference type="SAM" id="MobiDB-lite"/>
    </source>
</evidence>
<dbReference type="PANTHER" id="PTHR42705">
    <property type="entry name" value="BIFUNCTIONAL NON-HOMOLOGOUS END JOINING PROTEIN LIGD"/>
    <property type="match status" value="1"/>
</dbReference>
<evidence type="ECO:0000313" key="5">
    <source>
        <dbReference type="Proteomes" id="UP000323454"/>
    </source>
</evidence>
<keyword evidence="5" id="KW-1185">Reference proteome</keyword>
<comment type="caution">
    <text evidence="4">The sequence shown here is derived from an EMBL/GenBank/DDBJ whole genome shotgun (WGS) entry which is preliminary data.</text>
</comment>
<dbReference type="NCBIfam" id="TIGR02777">
    <property type="entry name" value="LigD_PE_dom"/>
    <property type="match status" value="1"/>
</dbReference>
<name>A0A5B2XW58_9PSEU</name>